<name>A0A8K0MKZ4_9ROSA</name>
<dbReference type="OrthoDB" id="1748993at2759"/>
<feature type="compositionally biased region" description="Low complexity" evidence="1">
    <location>
        <begin position="100"/>
        <end position="111"/>
    </location>
</feature>
<feature type="compositionally biased region" description="Polar residues" evidence="1">
    <location>
        <begin position="133"/>
        <end position="146"/>
    </location>
</feature>
<dbReference type="AlphaFoldDB" id="A0A8K0MKZ4"/>
<comment type="caution">
    <text evidence="2">The sequence shown here is derived from an EMBL/GenBank/DDBJ whole genome shotgun (WGS) entry which is preliminary data.</text>
</comment>
<dbReference type="EMBL" id="VOIH02000003">
    <property type="protein sequence ID" value="KAF3450006.1"/>
    <property type="molecule type" value="Genomic_DNA"/>
</dbReference>
<protein>
    <recommendedName>
        <fullName evidence="4">Retrotransposon gag domain-containing protein</fullName>
    </recommendedName>
</protein>
<feature type="compositionally biased region" description="Basic and acidic residues" evidence="1">
    <location>
        <begin position="147"/>
        <end position="156"/>
    </location>
</feature>
<dbReference type="Proteomes" id="UP000796880">
    <property type="component" value="Unassembled WGS sequence"/>
</dbReference>
<feature type="compositionally biased region" description="Basic and acidic residues" evidence="1">
    <location>
        <begin position="112"/>
        <end position="132"/>
    </location>
</feature>
<gene>
    <name evidence="2" type="ORF">FNV43_RR06085</name>
</gene>
<evidence type="ECO:0000313" key="2">
    <source>
        <dbReference type="EMBL" id="KAF3450006.1"/>
    </source>
</evidence>
<organism evidence="2 3">
    <name type="scientific">Rhamnella rubrinervis</name>
    <dbReference type="NCBI Taxonomy" id="2594499"/>
    <lineage>
        <taxon>Eukaryota</taxon>
        <taxon>Viridiplantae</taxon>
        <taxon>Streptophyta</taxon>
        <taxon>Embryophyta</taxon>
        <taxon>Tracheophyta</taxon>
        <taxon>Spermatophyta</taxon>
        <taxon>Magnoliopsida</taxon>
        <taxon>eudicotyledons</taxon>
        <taxon>Gunneridae</taxon>
        <taxon>Pentapetalae</taxon>
        <taxon>rosids</taxon>
        <taxon>fabids</taxon>
        <taxon>Rosales</taxon>
        <taxon>Rhamnaceae</taxon>
        <taxon>rhamnoid group</taxon>
        <taxon>Rhamneae</taxon>
        <taxon>Rhamnella</taxon>
    </lineage>
</organism>
<evidence type="ECO:0000256" key="1">
    <source>
        <dbReference type="SAM" id="MobiDB-lite"/>
    </source>
</evidence>
<evidence type="ECO:0008006" key="4">
    <source>
        <dbReference type="Google" id="ProtNLM"/>
    </source>
</evidence>
<accession>A0A8K0MKZ4</accession>
<sequence length="256" mass="28879">MIGLLPWECMMSAMRSSTTHLFQYAMEVAKPEMLAAECTMGSIVGTSAAGGKATANDTRFEQLMAQMEELVQSTRAQQQCNETQEQINCQLLEAFNAVRTPTTPTKTNQPQKTKEMEITSHEKEAAEPKEGDANQSSRSNKSNRGTNEGRSRRISQDDLFMVKQQRGEPLQDYIQRFNDMKVGIMDCPDVVACNAFKRGLLPGTKIYDYMVRKKPWNLLQTLQKAQSFVVLEEETELDMQRAYKEGRIASSNARAN</sequence>
<feature type="region of interest" description="Disordered" evidence="1">
    <location>
        <begin position="100"/>
        <end position="160"/>
    </location>
</feature>
<reference evidence="2" key="1">
    <citation type="submission" date="2020-03" db="EMBL/GenBank/DDBJ databases">
        <title>A high-quality chromosome-level genome assembly of a woody plant with both climbing and erect habits, Rhamnella rubrinervis.</title>
        <authorList>
            <person name="Lu Z."/>
            <person name="Yang Y."/>
            <person name="Zhu X."/>
            <person name="Sun Y."/>
        </authorList>
    </citation>
    <scope>NUCLEOTIDE SEQUENCE</scope>
    <source>
        <strain evidence="2">BYM</strain>
        <tissue evidence="2">Leaf</tissue>
    </source>
</reference>
<evidence type="ECO:0000313" key="3">
    <source>
        <dbReference type="Proteomes" id="UP000796880"/>
    </source>
</evidence>
<proteinExistence type="predicted"/>
<keyword evidence="3" id="KW-1185">Reference proteome</keyword>